<accession>A0A0V1IIT8</accession>
<name>A0A0V1IIT8_TRIPS</name>
<comment type="caution">
    <text evidence="1">The sequence shown here is derived from an EMBL/GenBank/DDBJ whole genome shotgun (WGS) entry which is preliminary data.</text>
</comment>
<reference evidence="1 2" key="1">
    <citation type="submission" date="2015-01" db="EMBL/GenBank/DDBJ databases">
        <title>Evolution of Trichinella species and genotypes.</title>
        <authorList>
            <person name="Korhonen P.K."/>
            <person name="Edoardo P."/>
            <person name="Giuseppe L.R."/>
            <person name="Gasser R.B."/>
        </authorList>
    </citation>
    <scope>NUCLEOTIDE SEQUENCE [LARGE SCALE GENOMIC DNA]</scope>
    <source>
        <strain evidence="1">ISS588</strain>
    </source>
</reference>
<proteinExistence type="predicted"/>
<keyword evidence="2" id="KW-1185">Reference proteome</keyword>
<evidence type="ECO:0000313" key="2">
    <source>
        <dbReference type="Proteomes" id="UP000054805"/>
    </source>
</evidence>
<dbReference type="EMBL" id="JYDS01000167">
    <property type="protein sequence ID" value="KRZ22675.1"/>
    <property type="molecule type" value="Genomic_DNA"/>
</dbReference>
<sequence>MEKRHVMRQMQLTSFNFKEITQENFSTILSIIFKHLKRPTIKQMRSRQYVFYFQCNTFNNKQLLLSKFNGIIFYFIFRF</sequence>
<dbReference type="AlphaFoldDB" id="A0A0V1IIT8"/>
<protein>
    <submittedName>
        <fullName evidence="1">Uncharacterized protein</fullName>
    </submittedName>
</protein>
<evidence type="ECO:0000313" key="1">
    <source>
        <dbReference type="EMBL" id="KRZ22675.1"/>
    </source>
</evidence>
<gene>
    <name evidence="1" type="ORF">T4B_8871</name>
</gene>
<organism evidence="1 2">
    <name type="scientific">Trichinella pseudospiralis</name>
    <name type="common">Parasitic roundworm</name>
    <dbReference type="NCBI Taxonomy" id="6337"/>
    <lineage>
        <taxon>Eukaryota</taxon>
        <taxon>Metazoa</taxon>
        <taxon>Ecdysozoa</taxon>
        <taxon>Nematoda</taxon>
        <taxon>Enoplea</taxon>
        <taxon>Dorylaimia</taxon>
        <taxon>Trichinellida</taxon>
        <taxon>Trichinellidae</taxon>
        <taxon>Trichinella</taxon>
    </lineage>
</organism>
<dbReference type="Proteomes" id="UP000054805">
    <property type="component" value="Unassembled WGS sequence"/>
</dbReference>